<keyword evidence="3" id="KW-1185">Reference proteome</keyword>
<feature type="region of interest" description="Disordered" evidence="1">
    <location>
        <begin position="1"/>
        <end position="30"/>
    </location>
</feature>
<protein>
    <submittedName>
        <fullName evidence="2">Uncharacterized protein</fullName>
    </submittedName>
</protein>
<dbReference type="Gramene" id="OB03G12180.1">
    <property type="protein sequence ID" value="OB03G12180.1"/>
    <property type="gene ID" value="OB03G12180"/>
</dbReference>
<evidence type="ECO:0000256" key="1">
    <source>
        <dbReference type="SAM" id="MobiDB-lite"/>
    </source>
</evidence>
<feature type="compositionally biased region" description="Polar residues" evidence="1">
    <location>
        <begin position="1"/>
        <end position="16"/>
    </location>
</feature>
<dbReference type="EnsemblPlants" id="OB03G12180.1">
    <property type="protein sequence ID" value="OB03G12180.1"/>
    <property type="gene ID" value="OB03G12180"/>
</dbReference>
<reference evidence="2" key="2">
    <citation type="submission" date="2013-04" db="UniProtKB">
        <authorList>
            <consortium name="EnsemblPlants"/>
        </authorList>
    </citation>
    <scope>IDENTIFICATION</scope>
</reference>
<evidence type="ECO:0000313" key="2">
    <source>
        <dbReference type="EnsemblPlants" id="OB03G12180.1"/>
    </source>
</evidence>
<organism evidence="2">
    <name type="scientific">Oryza brachyantha</name>
    <name type="common">malo sina</name>
    <dbReference type="NCBI Taxonomy" id="4533"/>
    <lineage>
        <taxon>Eukaryota</taxon>
        <taxon>Viridiplantae</taxon>
        <taxon>Streptophyta</taxon>
        <taxon>Embryophyta</taxon>
        <taxon>Tracheophyta</taxon>
        <taxon>Spermatophyta</taxon>
        <taxon>Magnoliopsida</taxon>
        <taxon>Liliopsida</taxon>
        <taxon>Poales</taxon>
        <taxon>Poaceae</taxon>
        <taxon>BOP clade</taxon>
        <taxon>Oryzoideae</taxon>
        <taxon>Oryzeae</taxon>
        <taxon>Oryzinae</taxon>
        <taxon>Oryza</taxon>
    </lineage>
</organism>
<dbReference type="HOGENOM" id="CLU_3017467_0_0_1"/>
<accession>J3LJJ2</accession>
<evidence type="ECO:0000313" key="3">
    <source>
        <dbReference type="Proteomes" id="UP000006038"/>
    </source>
</evidence>
<proteinExistence type="predicted"/>
<sequence>MEQQRPVESSGSTSVGPHTPLSVGQGGISWRESTKAHLQYTVLKDNMQPRDSTVLN</sequence>
<reference evidence="2" key="1">
    <citation type="journal article" date="2013" name="Nat. Commun.">
        <title>Whole-genome sequencing of Oryza brachyantha reveals mechanisms underlying Oryza genome evolution.</title>
        <authorList>
            <person name="Chen J."/>
            <person name="Huang Q."/>
            <person name="Gao D."/>
            <person name="Wang J."/>
            <person name="Lang Y."/>
            <person name="Liu T."/>
            <person name="Li B."/>
            <person name="Bai Z."/>
            <person name="Luis Goicoechea J."/>
            <person name="Liang C."/>
            <person name="Chen C."/>
            <person name="Zhang W."/>
            <person name="Sun S."/>
            <person name="Liao Y."/>
            <person name="Zhang X."/>
            <person name="Yang L."/>
            <person name="Song C."/>
            <person name="Wang M."/>
            <person name="Shi J."/>
            <person name="Liu G."/>
            <person name="Liu J."/>
            <person name="Zhou H."/>
            <person name="Zhou W."/>
            <person name="Yu Q."/>
            <person name="An N."/>
            <person name="Chen Y."/>
            <person name="Cai Q."/>
            <person name="Wang B."/>
            <person name="Liu B."/>
            <person name="Min J."/>
            <person name="Huang Y."/>
            <person name="Wu H."/>
            <person name="Li Z."/>
            <person name="Zhang Y."/>
            <person name="Yin Y."/>
            <person name="Song W."/>
            <person name="Jiang J."/>
            <person name="Jackson S.A."/>
            <person name="Wing R.A."/>
            <person name="Wang J."/>
            <person name="Chen M."/>
        </authorList>
    </citation>
    <scope>NUCLEOTIDE SEQUENCE [LARGE SCALE GENOMIC DNA]</scope>
    <source>
        <strain evidence="2">cv. IRGC 101232</strain>
    </source>
</reference>
<dbReference type="AlphaFoldDB" id="J3LJJ2"/>
<name>J3LJJ2_ORYBR</name>
<dbReference type="Proteomes" id="UP000006038">
    <property type="component" value="Chromosome 3"/>
</dbReference>